<reference evidence="4 5" key="1">
    <citation type="submission" date="2024-01" db="EMBL/GenBank/DDBJ databases">
        <title>The complete chloroplast genome sequence of Lithospermum erythrorhizon: insights into the phylogenetic relationship among Boraginaceae species and the maternal lineages of purple gromwells.</title>
        <authorList>
            <person name="Okada T."/>
            <person name="Watanabe K."/>
        </authorList>
    </citation>
    <scope>NUCLEOTIDE SEQUENCE [LARGE SCALE GENOMIC DNA]</scope>
</reference>
<dbReference type="PROSITE" id="PS50076">
    <property type="entry name" value="DNAJ_2"/>
    <property type="match status" value="1"/>
</dbReference>
<dbReference type="InterPro" id="IPR052448">
    <property type="entry name" value="DnaJ_C16_autophagy_reg"/>
</dbReference>
<keyword evidence="2" id="KW-0812">Transmembrane</keyword>
<dbReference type="InterPro" id="IPR001623">
    <property type="entry name" value="DnaJ_domain"/>
</dbReference>
<feature type="transmembrane region" description="Helical" evidence="2">
    <location>
        <begin position="38"/>
        <end position="56"/>
    </location>
</feature>
<dbReference type="SUPFAM" id="SSF52833">
    <property type="entry name" value="Thioredoxin-like"/>
    <property type="match status" value="1"/>
</dbReference>
<evidence type="ECO:0000259" key="3">
    <source>
        <dbReference type="PROSITE" id="PS50076"/>
    </source>
</evidence>
<keyword evidence="2" id="KW-0472">Membrane</keyword>
<dbReference type="AlphaFoldDB" id="A0AAV3P1M9"/>
<evidence type="ECO:0000256" key="2">
    <source>
        <dbReference type="SAM" id="Phobius"/>
    </source>
</evidence>
<dbReference type="InterPro" id="IPR036869">
    <property type="entry name" value="J_dom_sf"/>
</dbReference>
<gene>
    <name evidence="4" type="ORF">LIER_05703</name>
</gene>
<organism evidence="4 5">
    <name type="scientific">Lithospermum erythrorhizon</name>
    <name type="common">Purple gromwell</name>
    <name type="synonym">Lithospermum officinale var. erythrorhizon</name>
    <dbReference type="NCBI Taxonomy" id="34254"/>
    <lineage>
        <taxon>Eukaryota</taxon>
        <taxon>Viridiplantae</taxon>
        <taxon>Streptophyta</taxon>
        <taxon>Embryophyta</taxon>
        <taxon>Tracheophyta</taxon>
        <taxon>Spermatophyta</taxon>
        <taxon>Magnoliopsida</taxon>
        <taxon>eudicotyledons</taxon>
        <taxon>Gunneridae</taxon>
        <taxon>Pentapetalae</taxon>
        <taxon>asterids</taxon>
        <taxon>lamiids</taxon>
        <taxon>Boraginales</taxon>
        <taxon>Boraginaceae</taxon>
        <taxon>Boraginoideae</taxon>
        <taxon>Lithospermeae</taxon>
        <taxon>Lithospermum</taxon>
    </lineage>
</organism>
<dbReference type="Proteomes" id="UP001454036">
    <property type="component" value="Unassembled WGS sequence"/>
</dbReference>
<dbReference type="InterPro" id="IPR036249">
    <property type="entry name" value="Thioredoxin-like_sf"/>
</dbReference>
<keyword evidence="5" id="KW-1185">Reference proteome</keyword>
<feature type="compositionally biased region" description="Pro residues" evidence="1">
    <location>
        <begin position="18"/>
        <end position="27"/>
    </location>
</feature>
<dbReference type="PANTHER" id="PTHR44303">
    <property type="entry name" value="DNAJ HOMOLOG SUBFAMILY C MEMBER 16"/>
    <property type="match status" value="1"/>
</dbReference>
<evidence type="ECO:0000313" key="5">
    <source>
        <dbReference type="Proteomes" id="UP001454036"/>
    </source>
</evidence>
<comment type="caution">
    <text evidence="4">The sequence shown here is derived from an EMBL/GenBank/DDBJ whole genome shotgun (WGS) entry which is preliminary data.</text>
</comment>
<feature type="compositionally biased region" description="Basic residues" evidence="1">
    <location>
        <begin position="671"/>
        <end position="684"/>
    </location>
</feature>
<evidence type="ECO:0000313" key="4">
    <source>
        <dbReference type="EMBL" id="GAA0145525.1"/>
    </source>
</evidence>
<name>A0AAV3P1M9_LITER</name>
<keyword evidence="2" id="KW-1133">Transmembrane helix</keyword>
<dbReference type="SUPFAM" id="SSF46565">
    <property type="entry name" value="Chaperone J-domain"/>
    <property type="match status" value="1"/>
</dbReference>
<accession>A0AAV3P1M9</accession>
<sequence>MSSSNRDTLRRRPTPTSTTPPPHPATPPSTSDPSMLKAYSLPLLLFIAALFFQLVVVPRSFPVSHYDVLGIKRYSTVEEVHDAYDKLKSKWDSDIEVPSTIDFIKVQYAFELLTNELWKRDYDVFGIDEQYYVIDELMKQQSVGSVSKVNLPLLQATAFDLVDEGLEVLNSDNFLSKRMTDKPLLIQVFSLGSHRSAEFLHNWKRIVKLLEGVANAGMVELENVQLVTYLAERRSNGQPLLRNGVPAIVASPAGCKNSGCLVRYWGELSVDAVTDWVASTILSLPRILYFSKETLVKKFLAKVGPHKVKVIIFSGTGERATPFIRQIAKKYWPYASFAYVLWHEKEASIWWNMFGVDSAPAIVFLKDPGVKPIVYQGLFNSSMFTDLIEKNKHQVLPQLRSVTSMELGCDARGFSRAGNDTRIWYCGVLAGRLSQELFKMRETMRSVQDYLSLSEDVDTSSQESTSARVAVALEQKRLTFTWLDGETQKKYCFFHINSETAYETCGPRRDISDIPQLFIIRYERNASENDTDTEKPPPRTIFEALNKVDVDPASQLVAKYNGLDEIPEIIKWISDIIKDGDSRELPSFKTKAPELVPEDAEPIWSSSSEKVMSASRGLKQRSIDLINKTYDYLSDPRIGPIMLLGALLTSANIWLKRNQPTKIENSDHSAKSGKKGKGRPRRKTGPGTGSDQLFPPSITDEEPTNARQMEFSDSDSN</sequence>
<dbReference type="PANTHER" id="PTHR44303:SF2">
    <property type="entry name" value="DNAJ HOMOLOG SUBFAMILY C MEMBER 16"/>
    <property type="match status" value="1"/>
</dbReference>
<feature type="domain" description="J" evidence="3">
    <location>
        <begin position="64"/>
        <end position="126"/>
    </location>
</feature>
<evidence type="ECO:0000256" key="1">
    <source>
        <dbReference type="SAM" id="MobiDB-lite"/>
    </source>
</evidence>
<dbReference type="EMBL" id="BAABME010000794">
    <property type="protein sequence ID" value="GAA0145525.1"/>
    <property type="molecule type" value="Genomic_DNA"/>
</dbReference>
<feature type="region of interest" description="Disordered" evidence="1">
    <location>
        <begin position="662"/>
        <end position="717"/>
    </location>
</feature>
<protein>
    <submittedName>
        <fullName evidence="4">Chaperone</fullName>
    </submittedName>
</protein>
<proteinExistence type="predicted"/>
<feature type="region of interest" description="Disordered" evidence="1">
    <location>
        <begin position="1"/>
        <end position="32"/>
    </location>
</feature>
<dbReference type="Gene3D" id="1.10.287.110">
    <property type="entry name" value="DnaJ domain"/>
    <property type="match status" value="1"/>
</dbReference>